<keyword evidence="12" id="KW-0902">Two-component regulatory system</keyword>
<evidence type="ECO:0000259" key="17">
    <source>
        <dbReference type="PROSITE" id="PS50885"/>
    </source>
</evidence>
<evidence type="ECO:0000256" key="9">
    <source>
        <dbReference type="ARBA" id="ARBA00022777"/>
    </source>
</evidence>
<keyword evidence="8" id="KW-0547">Nucleotide-binding</keyword>
<evidence type="ECO:0000256" key="6">
    <source>
        <dbReference type="ARBA" id="ARBA00022679"/>
    </source>
</evidence>
<feature type="transmembrane region" description="Helical" evidence="15">
    <location>
        <begin position="183"/>
        <end position="201"/>
    </location>
</feature>
<gene>
    <name evidence="18" type="ORF">ND2E_1593</name>
</gene>
<name>A0A099KUF6_COLPS</name>
<dbReference type="PANTHER" id="PTHR45528:SF1">
    <property type="entry name" value="SENSOR HISTIDINE KINASE CPXA"/>
    <property type="match status" value="1"/>
</dbReference>
<feature type="domain" description="HAMP" evidence="17">
    <location>
        <begin position="203"/>
        <end position="255"/>
    </location>
</feature>
<dbReference type="InterPro" id="IPR036890">
    <property type="entry name" value="HATPase_C_sf"/>
</dbReference>
<dbReference type="EMBL" id="JQED01000005">
    <property type="protein sequence ID" value="KGJ94404.1"/>
    <property type="molecule type" value="Genomic_DNA"/>
</dbReference>
<dbReference type="CDD" id="cd00082">
    <property type="entry name" value="HisKA"/>
    <property type="match status" value="1"/>
</dbReference>
<organism evidence="18 19">
    <name type="scientific">Colwellia psychrerythraea</name>
    <name type="common">Vibrio psychroerythus</name>
    <dbReference type="NCBI Taxonomy" id="28229"/>
    <lineage>
        <taxon>Bacteria</taxon>
        <taxon>Pseudomonadati</taxon>
        <taxon>Pseudomonadota</taxon>
        <taxon>Gammaproteobacteria</taxon>
        <taxon>Alteromonadales</taxon>
        <taxon>Colwelliaceae</taxon>
        <taxon>Colwellia</taxon>
    </lineage>
</organism>
<dbReference type="PROSITE" id="PS50109">
    <property type="entry name" value="HIS_KIN"/>
    <property type="match status" value="1"/>
</dbReference>
<evidence type="ECO:0000256" key="1">
    <source>
        <dbReference type="ARBA" id="ARBA00000085"/>
    </source>
</evidence>
<reference evidence="18 19" key="1">
    <citation type="submission" date="2014-08" db="EMBL/GenBank/DDBJ databases">
        <title>Genomic and Phenotypic Diversity of Colwellia psychrerythraea strains from Disparate Marine Basins.</title>
        <authorList>
            <person name="Techtmann S.M."/>
            <person name="Stelling S.C."/>
            <person name="Utturkar S.M."/>
            <person name="Alshibli N."/>
            <person name="Harris A."/>
            <person name="Brown S.D."/>
            <person name="Hazen T.C."/>
        </authorList>
    </citation>
    <scope>NUCLEOTIDE SEQUENCE [LARGE SCALE GENOMIC DNA]</scope>
    <source>
        <strain evidence="18 19">ND2E</strain>
    </source>
</reference>
<evidence type="ECO:0000256" key="8">
    <source>
        <dbReference type="ARBA" id="ARBA00022741"/>
    </source>
</evidence>
<dbReference type="SUPFAM" id="SSF158472">
    <property type="entry name" value="HAMP domain-like"/>
    <property type="match status" value="1"/>
</dbReference>
<dbReference type="Pfam" id="PF02518">
    <property type="entry name" value="HATPase_c"/>
    <property type="match status" value="1"/>
</dbReference>
<keyword evidence="10" id="KW-0067">ATP-binding</keyword>
<keyword evidence="13 15" id="KW-0472">Membrane</keyword>
<dbReference type="PATRIC" id="fig|28229.4.peg.597"/>
<dbReference type="Gene3D" id="6.10.340.10">
    <property type="match status" value="1"/>
</dbReference>
<dbReference type="SUPFAM" id="SSF47384">
    <property type="entry name" value="Homodimeric domain of signal transducing histidine kinase"/>
    <property type="match status" value="1"/>
</dbReference>
<evidence type="ECO:0000313" key="18">
    <source>
        <dbReference type="EMBL" id="KGJ94404.1"/>
    </source>
</evidence>
<dbReference type="SMART" id="SM00387">
    <property type="entry name" value="HATPase_c"/>
    <property type="match status" value="1"/>
</dbReference>
<dbReference type="AlphaFoldDB" id="A0A099KUF6"/>
<evidence type="ECO:0000256" key="15">
    <source>
        <dbReference type="SAM" id="Phobius"/>
    </source>
</evidence>
<dbReference type="InterPro" id="IPR003594">
    <property type="entry name" value="HATPase_dom"/>
</dbReference>
<dbReference type="InterPro" id="IPR036097">
    <property type="entry name" value="HisK_dim/P_sf"/>
</dbReference>
<evidence type="ECO:0000256" key="2">
    <source>
        <dbReference type="ARBA" id="ARBA00004651"/>
    </source>
</evidence>
<dbReference type="SUPFAM" id="SSF55874">
    <property type="entry name" value="ATPase domain of HSP90 chaperone/DNA topoisomerase II/histidine kinase"/>
    <property type="match status" value="1"/>
</dbReference>
<keyword evidence="7 15" id="KW-0812">Transmembrane</keyword>
<feature type="domain" description="Histidine kinase" evidence="16">
    <location>
        <begin position="263"/>
        <end position="483"/>
    </location>
</feature>
<proteinExistence type="predicted"/>
<keyword evidence="5" id="KW-0597">Phosphoprotein</keyword>
<sequence length="486" mass="55205">MLIAVNLSAGFNDFVTAVENKHLAETEQQLISVYQQSNSWQPIVNNVQIWRDIVDPQAKRRPPPVEPRRNGRYSQDPKPRGERTRPVQSEYLQAKGSRARENQPAKHSPKKVNSSNFLQTGKRLSLYDHHKKVIVGKRYLHDNQVTQSIEFEGQVIGWLGLQPSQLAKNSPASEFLTQQYESYYLMAAATVLLAFIMAFVFSRHLMAPIKQLISGTNKLIQGNYQSRIKNTTRDELAILSDHVNVLAETLEKNQKNRFQWMSDTSHELRTPLTILRAQLIAIQDGIFVADEKRVQLFVDEIDNLSHIVDDLYQLSSSDAGGLTYQKIELNPIELLMQVIDSFAVKFKQQSFIVDVHTLKELLGDNNCQLLADKDRLRQLFANLLENSCRYTQAPGKLTIFASHDKHFITIMIQDSAPGVVRAAQEKLFDRFYRVEQSRNRNHGGSGLGLALCKQIVEAHQGTISAFDSHLGGLSIKMMFPLLKKLS</sequence>
<keyword evidence="6" id="KW-0808">Transferase</keyword>
<evidence type="ECO:0000256" key="12">
    <source>
        <dbReference type="ARBA" id="ARBA00023012"/>
    </source>
</evidence>
<dbReference type="InterPro" id="IPR050398">
    <property type="entry name" value="HssS/ArlS-like"/>
</dbReference>
<dbReference type="Pfam" id="PF00672">
    <property type="entry name" value="HAMP"/>
    <property type="match status" value="1"/>
</dbReference>
<evidence type="ECO:0000256" key="7">
    <source>
        <dbReference type="ARBA" id="ARBA00022692"/>
    </source>
</evidence>
<dbReference type="InterPro" id="IPR003661">
    <property type="entry name" value="HisK_dim/P_dom"/>
</dbReference>
<evidence type="ECO:0000256" key="4">
    <source>
        <dbReference type="ARBA" id="ARBA00022475"/>
    </source>
</evidence>
<dbReference type="SMART" id="SM00388">
    <property type="entry name" value="HisKA"/>
    <property type="match status" value="1"/>
</dbReference>
<dbReference type="GO" id="GO:0000155">
    <property type="term" value="F:phosphorelay sensor kinase activity"/>
    <property type="evidence" value="ECO:0007669"/>
    <property type="project" value="InterPro"/>
</dbReference>
<dbReference type="PANTHER" id="PTHR45528">
    <property type="entry name" value="SENSOR HISTIDINE KINASE CPXA"/>
    <property type="match status" value="1"/>
</dbReference>
<dbReference type="Pfam" id="PF00512">
    <property type="entry name" value="HisKA"/>
    <property type="match status" value="1"/>
</dbReference>
<evidence type="ECO:0000256" key="13">
    <source>
        <dbReference type="ARBA" id="ARBA00023136"/>
    </source>
</evidence>
<dbReference type="PRINTS" id="PR00344">
    <property type="entry name" value="BCTRLSENSOR"/>
</dbReference>
<dbReference type="SMART" id="SM00304">
    <property type="entry name" value="HAMP"/>
    <property type="match status" value="1"/>
</dbReference>
<dbReference type="InterPro" id="IPR003660">
    <property type="entry name" value="HAMP_dom"/>
</dbReference>
<dbReference type="Proteomes" id="UP000029843">
    <property type="component" value="Unassembled WGS sequence"/>
</dbReference>
<feature type="region of interest" description="Disordered" evidence="14">
    <location>
        <begin position="55"/>
        <end position="114"/>
    </location>
</feature>
<dbReference type="GO" id="GO:0005886">
    <property type="term" value="C:plasma membrane"/>
    <property type="evidence" value="ECO:0007669"/>
    <property type="project" value="UniProtKB-SubCell"/>
</dbReference>
<dbReference type="GO" id="GO:0005524">
    <property type="term" value="F:ATP binding"/>
    <property type="evidence" value="ECO:0007669"/>
    <property type="project" value="UniProtKB-KW"/>
</dbReference>
<comment type="caution">
    <text evidence="18">The sequence shown here is derived from an EMBL/GenBank/DDBJ whole genome shotgun (WGS) entry which is preliminary data.</text>
</comment>
<evidence type="ECO:0000256" key="10">
    <source>
        <dbReference type="ARBA" id="ARBA00022840"/>
    </source>
</evidence>
<dbReference type="CDD" id="cd06225">
    <property type="entry name" value="HAMP"/>
    <property type="match status" value="1"/>
</dbReference>
<keyword evidence="11 15" id="KW-1133">Transmembrane helix</keyword>
<feature type="compositionally biased region" description="Basic and acidic residues" evidence="14">
    <location>
        <begin position="75"/>
        <end position="85"/>
    </location>
</feature>
<comment type="catalytic activity">
    <reaction evidence="1">
        <text>ATP + protein L-histidine = ADP + protein N-phospho-L-histidine.</text>
        <dbReference type="EC" id="2.7.13.3"/>
    </reaction>
</comment>
<dbReference type="InterPro" id="IPR004358">
    <property type="entry name" value="Sig_transdc_His_kin-like_C"/>
</dbReference>
<protein>
    <recommendedName>
        <fullName evidence="3">histidine kinase</fullName>
        <ecNumber evidence="3">2.7.13.3</ecNumber>
    </recommendedName>
</protein>
<dbReference type="PROSITE" id="PS50885">
    <property type="entry name" value="HAMP"/>
    <property type="match status" value="1"/>
</dbReference>
<dbReference type="InterPro" id="IPR005467">
    <property type="entry name" value="His_kinase_dom"/>
</dbReference>
<evidence type="ECO:0000256" key="3">
    <source>
        <dbReference type="ARBA" id="ARBA00012438"/>
    </source>
</evidence>
<keyword evidence="4" id="KW-1003">Cell membrane</keyword>
<evidence type="ECO:0000256" key="5">
    <source>
        <dbReference type="ARBA" id="ARBA00022553"/>
    </source>
</evidence>
<dbReference type="Gene3D" id="1.10.287.130">
    <property type="match status" value="1"/>
</dbReference>
<dbReference type="Gene3D" id="3.30.565.10">
    <property type="entry name" value="Histidine kinase-like ATPase, C-terminal domain"/>
    <property type="match status" value="1"/>
</dbReference>
<accession>A0A099KUF6</accession>
<comment type="subcellular location">
    <subcellularLocation>
        <location evidence="2">Cell membrane</location>
        <topology evidence="2">Multi-pass membrane protein</topology>
    </subcellularLocation>
</comment>
<keyword evidence="9 18" id="KW-0418">Kinase</keyword>
<evidence type="ECO:0000259" key="16">
    <source>
        <dbReference type="PROSITE" id="PS50109"/>
    </source>
</evidence>
<evidence type="ECO:0000313" key="19">
    <source>
        <dbReference type="Proteomes" id="UP000029843"/>
    </source>
</evidence>
<dbReference type="EC" id="2.7.13.3" evidence="3"/>
<evidence type="ECO:0000256" key="11">
    <source>
        <dbReference type="ARBA" id="ARBA00022989"/>
    </source>
</evidence>
<evidence type="ECO:0000256" key="14">
    <source>
        <dbReference type="SAM" id="MobiDB-lite"/>
    </source>
</evidence>